<comment type="caution">
    <text evidence="6">The sequence shown here is derived from an EMBL/GenBank/DDBJ whole genome shotgun (WGS) entry which is preliminary data.</text>
</comment>
<dbReference type="PROSITE" id="PS50949">
    <property type="entry name" value="HTH_GNTR"/>
    <property type="match status" value="1"/>
</dbReference>
<name>A0A512BTT4_9HYPH</name>
<dbReference type="Pfam" id="PF07729">
    <property type="entry name" value="FCD"/>
    <property type="match status" value="1"/>
</dbReference>
<accession>A0A512BTT4</accession>
<dbReference type="GO" id="GO:0003700">
    <property type="term" value="F:DNA-binding transcription factor activity"/>
    <property type="evidence" value="ECO:0007669"/>
    <property type="project" value="InterPro"/>
</dbReference>
<evidence type="ECO:0000256" key="3">
    <source>
        <dbReference type="ARBA" id="ARBA00023163"/>
    </source>
</evidence>
<keyword evidence="2" id="KW-0238">DNA-binding</keyword>
<dbReference type="InterPro" id="IPR008920">
    <property type="entry name" value="TF_FadR/GntR_C"/>
</dbReference>
<dbReference type="PRINTS" id="PR00035">
    <property type="entry name" value="HTHGNTR"/>
</dbReference>
<feature type="domain" description="HTH gntR-type" evidence="5">
    <location>
        <begin position="1"/>
        <end position="67"/>
    </location>
</feature>
<dbReference type="PANTHER" id="PTHR43537">
    <property type="entry name" value="TRANSCRIPTIONAL REGULATOR, GNTR FAMILY"/>
    <property type="match status" value="1"/>
</dbReference>
<dbReference type="Proteomes" id="UP000321085">
    <property type="component" value="Unassembled WGS sequence"/>
</dbReference>
<keyword evidence="7" id="KW-1185">Reference proteome</keyword>
<keyword evidence="3" id="KW-0804">Transcription</keyword>
<dbReference type="InterPro" id="IPR036388">
    <property type="entry name" value="WH-like_DNA-bd_sf"/>
</dbReference>
<dbReference type="PANTHER" id="PTHR43537:SF50">
    <property type="entry name" value="TRANSCRIPTIONAL REGULATORY PROTEIN"/>
    <property type="match status" value="1"/>
</dbReference>
<dbReference type="SMART" id="SM00345">
    <property type="entry name" value="HTH_GNTR"/>
    <property type="match status" value="1"/>
</dbReference>
<dbReference type="InterPro" id="IPR011711">
    <property type="entry name" value="GntR_C"/>
</dbReference>
<dbReference type="AlphaFoldDB" id="A0A512BTT4"/>
<dbReference type="GO" id="GO:0003677">
    <property type="term" value="F:DNA binding"/>
    <property type="evidence" value="ECO:0007669"/>
    <property type="project" value="UniProtKB-KW"/>
</dbReference>
<dbReference type="Gene3D" id="1.10.10.10">
    <property type="entry name" value="Winged helix-like DNA-binding domain superfamily/Winged helix DNA-binding domain"/>
    <property type="match status" value="1"/>
</dbReference>
<organism evidence="6 7">
    <name type="scientific">Microvirga aerophila</name>
    <dbReference type="NCBI Taxonomy" id="670291"/>
    <lineage>
        <taxon>Bacteria</taxon>
        <taxon>Pseudomonadati</taxon>
        <taxon>Pseudomonadota</taxon>
        <taxon>Alphaproteobacteria</taxon>
        <taxon>Hyphomicrobiales</taxon>
        <taxon>Methylobacteriaceae</taxon>
        <taxon>Microvirga</taxon>
    </lineage>
</organism>
<evidence type="ECO:0000256" key="2">
    <source>
        <dbReference type="ARBA" id="ARBA00023125"/>
    </source>
</evidence>
<gene>
    <name evidence="6" type="ORF">MAE02_30560</name>
</gene>
<dbReference type="Gene3D" id="1.20.120.530">
    <property type="entry name" value="GntR ligand-binding domain-like"/>
    <property type="match status" value="1"/>
</dbReference>
<dbReference type="RefSeq" id="WP_147021813.1">
    <property type="nucleotide sequence ID" value="NZ_BJYU01000040.1"/>
</dbReference>
<dbReference type="Pfam" id="PF00392">
    <property type="entry name" value="GntR"/>
    <property type="match status" value="1"/>
</dbReference>
<dbReference type="InterPro" id="IPR000524">
    <property type="entry name" value="Tscrpt_reg_HTH_GntR"/>
</dbReference>
<dbReference type="InterPro" id="IPR036390">
    <property type="entry name" value="WH_DNA-bd_sf"/>
</dbReference>
<dbReference type="SUPFAM" id="SSF48008">
    <property type="entry name" value="GntR ligand-binding domain-like"/>
    <property type="match status" value="1"/>
</dbReference>
<evidence type="ECO:0000256" key="1">
    <source>
        <dbReference type="ARBA" id="ARBA00023015"/>
    </source>
</evidence>
<dbReference type="EMBL" id="BJYU01000040">
    <property type="protein sequence ID" value="GEO15360.1"/>
    <property type="molecule type" value="Genomic_DNA"/>
</dbReference>
<dbReference type="SMART" id="SM00895">
    <property type="entry name" value="FCD"/>
    <property type="match status" value="1"/>
</dbReference>
<sequence length="228" mass="25630">MLHEEVVSRVRYMLMEGEIPPGARVPERDLCLTLGISRTPLREALKVLAAEGYVVLLPNRGARAAKLTQKDIQDLFEVCESLEAAAGELACLRIADEKVDQISVLHREMVKHYQSRDLPQYYRCNCLIHQAIVDAADNAVLASLYESVTTRIRRARFVAPMPPSHWELAVHEHEAILNALQRRDGTGLSHILRRHLRHKREAVEHAGFAESSLPVEQQAKPARRAASG</sequence>
<dbReference type="SUPFAM" id="SSF46785">
    <property type="entry name" value="Winged helix' DNA-binding domain"/>
    <property type="match status" value="1"/>
</dbReference>
<reference evidence="6 7" key="1">
    <citation type="submission" date="2019-07" db="EMBL/GenBank/DDBJ databases">
        <title>Whole genome shotgun sequence of Microvirga aerophila NBRC 106136.</title>
        <authorList>
            <person name="Hosoyama A."/>
            <person name="Uohara A."/>
            <person name="Ohji S."/>
            <person name="Ichikawa N."/>
        </authorList>
    </citation>
    <scope>NUCLEOTIDE SEQUENCE [LARGE SCALE GENOMIC DNA]</scope>
    <source>
        <strain evidence="6 7">NBRC 106136</strain>
    </source>
</reference>
<evidence type="ECO:0000313" key="6">
    <source>
        <dbReference type="EMBL" id="GEO15360.1"/>
    </source>
</evidence>
<feature type="region of interest" description="Disordered" evidence="4">
    <location>
        <begin position="207"/>
        <end position="228"/>
    </location>
</feature>
<evidence type="ECO:0000313" key="7">
    <source>
        <dbReference type="Proteomes" id="UP000321085"/>
    </source>
</evidence>
<protein>
    <submittedName>
        <fullName evidence="6">Transcriptional regulator</fullName>
    </submittedName>
</protein>
<keyword evidence="1" id="KW-0805">Transcription regulation</keyword>
<proteinExistence type="predicted"/>
<evidence type="ECO:0000256" key="4">
    <source>
        <dbReference type="SAM" id="MobiDB-lite"/>
    </source>
</evidence>
<evidence type="ECO:0000259" key="5">
    <source>
        <dbReference type="PROSITE" id="PS50949"/>
    </source>
</evidence>
<dbReference type="CDD" id="cd07377">
    <property type="entry name" value="WHTH_GntR"/>
    <property type="match status" value="1"/>
</dbReference>